<evidence type="ECO:0000256" key="1">
    <source>
        <dbReference type="SAM" id="Coils"/>
    </source>
</evidence>
<dbReference type="PANTHER" id="PTHR37740">
    <property type="entry name" value="OS02G0193500 PROTEIN"/>
    <property type="match status" value="1"/>
</dbReference>
<reference evidence="3 4" key="1">
    <citation type="journal article" date="2015" name="Proc. Natl. Acad. Sci. U.S.A.">
        <title>The resurrection genome of Boea hygrometrica: A blueprint for survival of dehydration.</title>
        <authorList>
            <person name="Xiao L."/>
            <person name="Yang G."/>
            <person name="Zhang L."/>
            <person name="Yang X."/>
            <person name="Zhao S."/>
            <person name="Ji Z."/>
            <person name="Zhou Q."/>
            <person name="Hu M."/>
            <person name="Wang Y."/>
            <person name="Chen M."/>
            <person name="Xu Y."/>
            <person name="Jin H."/>
            <person name="Xiao X."/>
            <person name="Hu G."/>
            <person name="Bao F."/>
            <person name="Hu Y."/>
            <person name="Wan P."/>
            <person name="Li L."/>
            <person name="Deng X."/>
            <person name="Kuang T."/>
            <person name="Xiang C."/>
            <person name="Zhu J.K."/>
            <person name="Oliver M.J."/>
            <person name="He Y."/>
        </authorList>
    </citation>
    <scope>NUCLEOTIDE SEQUENCE [LARGE SCALE GENOMIC DNA]</scope>
    <source>
        <strain evidence="4">cv. XS01</strain>
    </source>
</reference>
<keyword evidence="1" id="KW-0175">Coiled coil</keyword>
<dbReference type="EMBL" id="KQ990516">
    <property type="protein sequence ID" value="KZV53396.1"/>
    <property type="molecule type" value="Genomic_DNA"/>
</dbReference>
<name>A0A2Z7D8I4_9LAMI</name>
<organism evidence="3 4">
    <name type="scientific">Dorcoceras hygrometricum</name>
    <dbReference type="NCBI Taxonomy" id="472368"/>
    <lineage>
        <taxon>Eukaryota</taxon>
        <taxon>Viridiplantae</taxon>
        <taxon>Streptophyta</taxon>
        <taxon>Embryophyta</taxon>
        <taxon>Tracheophyta</taxon>
        <taxon>Spermatophyta</taxon>
        <taxon>Magnoliopsida</taxon>
        <taxon>eudicotyledons</taxon>
        <taxon>Gunneridae</taxon>
        <taxon>Pentapetalae</taxon>
        <taxon>asterids</taxon>
        <taxon>lamiids</taxon>
        <taxon>Lamiales</taxon>
        <taxon>Gesneriaceae</taxon>
        <taxon>Didymocarpoideae</taxon>
        <taxon>Trichosporeae</taxon>
        <taxon>Loxocarpinae</taxon>
        <taxon>Dorcoceras</taxon>
    </lineage>
</organism>
<evidence type="ECO:0000313" key="4">
    <source>
        <dbReference type="Proteomes" id="UP000250235"/>
    </source>
</evidence>
<feature type="region of interest" description="Disordered" evidence="2">
    <location>
        <begin position="38"/>
        <end position="68"/>
    </location>
</feature>
<proteinExistence type="predicted"/>
<dbReference type="Proteomes" id="UP000250235">
    <property type="component" value="Unassembled WGS sequence"/>
</dbReference>
<protein>
    <submittedName>
        <fullName evidence="3">Uncharacterized protein</fullName>
    </submittedName>
</protein>
<feature type="region of interest" description="Disordered" evidence="2">
    <location>
        <begin position="1"/>
        <end position="20"/>
    </location>
</feature>
<dbReference type="PANTHER" id="PTHR37740:SF1">
    <property type="entry name" value="OS02G0193500 PROTEIN"/>
    <property type="match status" value="1"/>
</dbReference>
<keyword evidence="4" id="KW-1185">Reference proteome</keyword>
<dbReference type="OrthoDB" id="1742859at2759"/>
<evidence type="ECO:0000256" key="2">
    <source>
        <dbReference type="SAM" id="MobiDB-lite"/>
    </source>
</evidence>
<accession>A0A2Z7D8I4</accession>
<sequence length="145" mass="16017">MLQASGGTVKGPKGQKASKRGIVNGVSPFFVQDRLMLDSDTAPGDGLKRQKGLKASKRGSENEISPLFGEETLMSDSLPDLEYRTLRRKYLLLEEENHGVQMELQEVESDVKSLEEQKLSLLDELVVLEGLIDPSELQLRGHGLP</sequence>
<dbReference type="AlphaFoldDB" id="A0A2Z7D8I4"/>
<feature type="coiled-coil region" evidence="1">
    <location>
        <begin position="90"/>
        <end position="131"/>
    </location>
</feature>
<evidence type="ECO:0000313" key="3">
    <source>
        <dbReference type="EMBL" id="KZV53396.1"/>
    </source>
</evidence>
<gene>
    <name evidence="3" type="ORF">F511_10182</name>
</gene>